<dbReference type="eggNOG" id="COG3065">
    <property type="taxonomic scope" value="Bacteria"/>
</dbReference>
<dbReference type="KEGG" id="tmb:Thimo_3637"/>
<keyword evidence="1" id="KW-0732">Signal</keyword>
<accession>L0GZU9</accession>
<dbReference type="InterPro" id="IPR004658">
    <property type="entry name" value="OMP_Slp"/>
</dbReference>
<dbReference type="PIRSF" id="PIRSF004982">
    <property type="entry name" value="SlP"/>
    <property type="match status" value="1"/>
</dbReference>
<dbReference type="GO" id="GO:0019867">
    <property type="term" value="C:outer membrane"/>
    <property type="evidence" value="ECO:0007669"/>
    <property type="project" value="InterPro"/>
</dbReference>
<dbReference type="PROSITE" id="PS51257">
    <property type="entry name" value="PROKAR_LIPOPROTEIN"/>
    <property type="match status" value="1"/>
</dbReference>
<dbReference type="Pfam" id="PF03843">
    <property type="entry name" value="Slp"/>
    <property type="match status" value="1"/>
</dbReference>
<gene>
    <name evidence="2" type="ORF">Thimo_3637</name>
</gene>
<dbReference type="Proteomes" id="UP000010816">
    <property type="component" value="Chromosome"/>
</dbReference>
<protein>
    <submittedName>
        <fullName evidence="2">Starvation-inducible outer membrane lipoprotein</fullName>
    </submittedName>
</protein>
<feature type="signal peptide" evidence="1">
    <location>
        <begin position="1"/>
        <end position="21"/>
    </location>
</feature>
<dbReference type="PATRIC" id="fig|765912.4.peg.3560"/>
<dbReference type="PANTHER" id="PTHR37530">
    <property type="entry name" value="OUTER MEMBRANE PROTEIN SLP"/>
    <property type="match status" value="1"/>
</dbReference>
<keyword evidence="2" id="KW-0449">Lipoprotein</keyword>
<keyword evidence="3" id="KW-1185">Reference proteome</keyword>
<dbReference type="EMBL" id="CP003051">
    <property type="protein sequence ID" value="AGA92293.1"/>
    <property type="molecule type" value="Genomic_DNA"/>
</dbReference>
<reference evidence="2 3" key="1">
    <citation type="submission" date="2011-09" db="EMBL/GenBank/DDBJ databases">
        <title>Complete sequence of chromosome of Thioflavicoccus mobilis 8321.</title>
        <authorList>
            <consortium name="US DOE Joint Genome Institute"/>
            <person name="Lucas S."/>
            <person name="Han J."/>
            <person name="Lapidus A."/>
            <person name="Cheng J.-F."/>
            <person name="Goodwin L."/>
            <person name="Pitluck S."/>
            <person name="Peters L."/>
            <person name="Ovchinnikova G."/>
            <person name="Lu M."/>
            <person name="Detter J.C."/>
            <person name="Han C."/>
            <person name="Tapia R."/>
            <person name="Land M."/>
            <person name="Hauser L."/>
            <person name="Kyrpides N."/>
            <person name="Ivanova N."/>
            <person name="Pagani I."/>
            <person name="Vogl K."/>
            <person name="Liu Z."/>
            <person name="Imhoff J."/>
            <person name="Thiel V."/>
            <person name="Frigaard N.-U."/>
            <person name="Bryant D."/>
            <person name="Woyke T."/>
        </authorList>
    </citation>
    <scope>NUCLEOTIDE SEQUENCE [LARGE SCALE GENOMIC DNA]</scope>
    <source>
        <strain evidence="2 3">8321</strain>
    </source>
</reference>
<proteinExistence type="predicted"/>
<organism evidence="2 3">
    <name type="scientific">Thioflavicoccus mobilis 8321</name>
    <dbReference type="NCBI Taxonomy" id="765912"/>
    <lineage>
        <taxon>Bacteria</taxon>
        <taxon>Pseudomonadati</taxon>
        <taxon>Pseudomonadota</taxon>
        <taxon>Gammaproteobacteria</taxon>
        <taxon>Chromatiales</taxon>
        <taxon>Chromatiaceae</taxon>
        <taxon>Thioflavicoccus</taxon>
    </lineage>
</organism>
<feature type="chain" id="PRO_5003943546" evidence="1">
    <location>
        <begin position="22"/>
        <end position="177"/>
    </location>
</feature>
<sequence length="177" mass="19819">MRSLSVLSLLAVLLVAGCATGVPEAIRQAPPGAVSVTDVQRGAPRFIGQSVRWGGTILAVRNREKATEIELLARALTAEGKPNAASAGEGRFLAEIAGFLDPAEYPEGRLLTITGRLVRTETRPVGDYRYTYPVVATQSRYLWPAQPQRLDVPYYAYPYPWHDPWYFPTYRPWHYPW</sequence>
<dbReference type="STRING" id="765912.Thimo_3637"/>
<evidence type="ECO:0000256" key="1">
    <source>
        <dbReference type="SAM" id="SignalP"/>
    </source>
</evidence>
<dbReference type="AlphaFoldDB" id="L0GZU9"/>
<evidence type="ECO:0000313" key="2">
    <source>
        <dbReference type="EMBL" id="AGA92293.1"/>
    </source>
</evidence>
<name>L0GZU9_9GAMM</name>
<dbReference type="PANTHER" id="PTHR37530:SF1">
    <property type="entry name" value="OUTER MEMBRANE PROTEIN SLP"/>
    <property type="match status" value="1"/>
</dbReference>
<evidence type="ECO:0000313" key="3">
    <source>
        <dbReference type="Proteomes" id="UP000010816"/>
    </source>
</evidence>
<dbReference type="HOGENOM" id="CLU_100924_1_0_6"/>